<feature type="signal peptide" evidence="1">
    <location>
        <begin position="1"/>
        <end position="20"/>
    </location>
</feature>
<evidence type="ECO:0000256" key="1">
    <source>
        <dbReference type="SAM" id="SignalP"/>
    </source>
</evidence>
<reference evidence="2 3" key="1">
    <citation type="submission" date="2023-08" db="EMBL/GenBank/DDBJ databases">
        <title>Pathogen: clinical or host-associated sample.</title>
        <authorList>
            <person name="Hergert J."/>
            <person name="Casey R."/>
            <person name="Wagner J."/>
            <person name="Young E.L."/>
            <person name="Oakeson K.F."/>
        </authorList>
    </citation>
    <scope>NUCLEOTIDE SEQUENCE [LARGE SCALE GENOMIC DNA]</scope>
    <source>
        <strain evidence="2 3">UPHL-collab-2</strain>
        <plasmid evidence="2 3">unnamed1</plasmid>
    </source>
</reference>
<gene>
    <name evidence="2" type="ORF">Q9315_18605</name>
</gene>
<keyword evidence="2" id="KW-0614">Plasmid</keyword>
<proteinExistence type="predicted"/>
<dbReference type="RefSeq" id="WP_306162275.1">
    <property type="nucleotide sequence ID" value="NZ_CP132315.1"/>
</dbReference>
<accession>A0ABY9KD51</accession>
<geneLocation type="plasmid" evidence="2 3">
    <name>unnamed1</name>
</geneLocation>
<dbReference type="Proteomes" id="UP001225788">
    <property type="component" value="Plasmid unnamed1"/>
</dbReference>
<feature type="chain" id="PRO_5045072768" evidence="1">
    <location>
        <begin position="21"/>
        <end position="371"/>
    </location>
</feature>
<protein>
    <submittedName>
        <fullName evidence="2">Uncharacterized protein</fullName>
    </submittedName>
</protein>
<organism evidence="2 3">
    <name type="scientific">Shinella oryzae</name>
    <dbReference type="NCBI Taxonomy" id="2871820"/>
    <lineage>
        <taxon>Bacteria</taxon>
        <taxon>Pseudomonadati</taxon>
        <taxon>Pseudomonadota</taxon>
        <taxon>Alphaproteobacteria</taxon>
        <taxon>Hyphomicrobiales</taxon>
        <taxon>Rhizobiaceae</taxon>
        <taxon>Shinella</taxon>
    </lineage>
</organism>
<name>A0ABY9KD51_9HYPH</name>
<dbReference type="EMBL" id="CP132315">
    <property type="protein sequence ID" value="WLS05880.1"/>
    <property type="molecule type" value="Genomic_DNA"/>
</dbReference>
<evidence type="ECO:0000313" key="3">
    <source>
        <dbReference type="Proteomes" id="UP001225788"/>
    </source>
</evidence>
<keyword evidence="3" id="KW-1185">Reference proteome</keyword>
<sequence length="371" mass="38843">MRRSLITACLLLATASSAFSENLDALQQGLSRMPASVLAQPVADQAYFVGIDAMNELQQSDAAARIFSRFVRGTDLTPLESLAQTERKEWETKAGVTIDKLRYFVGFGRPPATVTIWGLSDAAAADNMIDALQERGFESAGAGVFGNGEPMKFDPQKRDPADPWRTMIGAAQFAAVKENTVVQANMPAYAVSTAGTQPGAGDNPIIETALAGLHSTVSDGRVVQAVVISPAFGITGIDPSLVLSPSADIAETRKKIEAQAAELGAGIPPYLGGIITDIQLETPAIGISLAYADCAIAQRAADMIAQRWTTMAGDNAQGKITAGTAQGVDGLCAAAVKVVLAEPGIERNPAYAQILSSYFTRKAGILNIGTQ</sequence>
<keyword evidence="1" id="KW-0732">Signal</keyword>
<evidence type="ECO:0000313" key="2">
    <source>
        <dbReference type="EMBL" id="WLS05880.1"/>
    </source>
</evidence>